<dbReference type="STRING" id="1859457.BET10_01010"/>
<comment type="caution">
    <text evidence="3">The sequence shown here is derived from an EMBL/GenBank/DDBJ whole genome shotgun (WGS) entry which is preliminary data.</text>
</comment>
<dbReference type="NCBIfam" id="NF003429">
    <property type="entry name" value="PRK04926.1"/>
    <property type="match status" value="1"/>
</dbReference>
<dbReference type="GO" id="GO:0006203">
    <property type="term" value="P:dGTP catabolic process"/>
    <property type="evidence" value="ECO:0007669"/>
    <property type="project" value="TreeGrafter"/>
</dbReference>
<evidence type="ECO:0000256" key="1">
    <source>
        <dbReference type="ARBA" id="ARBA00022801"/>
    </source>
</evidence>
<dbReference type="Gene3D" id="1.10.3550.10">
    <property type="entry name" value="eoxyguanosinetriphosphate triphosphohydrolase domain-like"/>
    <property type="match status" value="1"/>
</dbReference>
<dbReference type="SUPFAM" id="SSF109604">
    <property type="entry name" value="HD-domain/PDEase-like"/>
    <property type="match status" value="1"/>
</dbReference>
<dbReference type="InterPro" id="IPR023293">
    <property type="entry name" value="dGTP_triP_hydro_central_sf"/>
</dbReference>
<dbReference type="NCBIfam" id="TIGR01353">
    <property type="entry name" value="dGTP_triPase"/>
    <property type="match status" value="1"/>
</dbReference>
<evidence type="ECO:0000313" key="4">
    <source>
        <dbReference type="Proteomes" id="UP000179786"/>
    </source>
</evidence>
<dbReference type="PANTHER" id="PTHR11373">
    <property type="entry name" value="DEOXYNUCLEOSIDE TRIPHOSPHATE TRIPHOSPHOHYDROLASE"/>
    <property type="match status" value="1"/>
</dbReference>
<organism evidence="3 4">
    <name type="scientific">Pseudoalteromonas amylolytica</name>
    <dbReference type="NCBI Taxonomy" id="1859457"/>
    <lineage>
        <taxon>Bacteria</taxon>
        <taxon>Pseudomonadati</taxon>
        <taxon>Pseudomonadota</taxon>
        <taxon>Gammaproteobacteria</taxon>
        <taxon>Alteromonadales</taxon>
        <taxon>Pseudoalteromonadaceae</taxon>
        <taxon>Pseudoalteromonas</taxon>
    </lineage>
</organism>
<dbReference type="CDD" id="cd00077">
    <property type="entry name" value="HDc"/>
    <property type="match status" value="1"/>
</dbReference>
<dbReference type="Gene3D" id="1.10.3210.10">
    <property type="entry name" value="Hypothetical protein af1432"/>
    <property type="match status" value="1"/>
</dbReference>
<keyword evidence="4" id="KW-1185">Reference proteome</keyword>
<dbReference type="InterPro" id="IPR006674">
    <property type="entry name" value="HD_domain"/>
</dbReference>
<dbReference type="PANTHER" id="PTHR11373:SF32">
    <property type="entry name" value="DEOXYGUANOSINETRIPHOSPHATE TRIPHOSPHOHYDROLASE"/>
    <property type="match status" value="1"/>
</dbReference>
<reference evidence="3 4" key="1">
    <citation type="submission" date="2016-09" db="EMBL/GenBank/DDBJ databases">
        <title>Pseudoalteromonas amylolytica sp. nov., isolated from the surface seawater.</title>
        <authorList>
            <person name="Wu Y.-H."/>
            <person name="Cheng H."/>
            <person name="Jin X.-B."/>
            <person name="Wang C.-S."/>
            <person name="Xu X.-W."/>
        </authorList>
    </citation>
    <scope>NUCLEOTIDE SEQUENCE [LARGE SCALE GENOMIC DNA]</scope>
    <source>
        <strain evidence="3 4">JW1</strain>
    </source>
</reference>
<dbReference type="AlphaFoldDB" id="A0A1S1MJS2"/>
<dbReference type="Pfam" id="PF01966">
    <property type="entry name" value="HD"/>
    <property type="match status" value="1"/>
</dbReference>
<dbReference type="GO" id="GO:0008832">
    <property type="term" value="F:dGTPase activity"/>
    <property type="evidence" value="ECO:0007669"/>
    <property type="project" value="TreeGrafter"/>
</dbReference>
<evidence type="ECO:0000313" key="3">
    <source>
        <dbReference type="EMBL" id="OHU87215.1"/>
    </source>
</evidence>
<proteinExistence type="predicted"/>
<dbReference type="OrthoDB" id="9803619at2"/>
<protein>
    <submittedName>
        <fullName evidence="3">dGTPase</fullName>
    </submittedName>
</protein>
<feature type="domain" description="HD" evidence="2">
    <location>
        <begin position="59"/>
        <end position="258"/>
    </location>
</feature>
<keyword evidence="1" id="KW-0378">Hydrolase</keyword>
<name>A0A1S1MJS2_9GAMM</name>
<gene>
    <name evidence="3" type="ORF">BET10_01010</name>
</gene>
<evidence type="ECO:0000259" key="2">
    <source>
        <dbReference type="PROSITE" id="PS51831"/>
    </source>
</evidence>
<dbReference type="EMBL" id="MKJU01000035">
    <property type="protein sequence ID" value="OHU87215.1"/>
    <property type="molecule type" value="Genomic_DNA"/>
</dbReference>
<accession>A0A1S1MJS2</accession>
<dbReference type="Gene3D" id="1.10.3410.10">
    <property type="entry name" value="putative deoxyguanosinetriphosphate triphosphohydrolase like domain"/>
    <property type="match status" value="1"/>
</dbReference>
<dbReference type="SMART" id="SM00471">
    <property type="entry name" value="HDc"/>
    <property type="match status" value="1"/>
</dbReference>
<dbReference type="InterPro" id="IPR050135">
    <property type="entry name" value="dGTPase-like"/>
</dbReference>
<dbReference type="Proteomes" id="UP000179786">
    <property type="component" value="Unassembled WGS sequence"/>
</dbReference>
<dbReference type="InterPro" id="IPR027432">
    <property type="entry name" value="dGTP_triphosphohydrolase_C"/>
</dbReference>
<sequence>MDFKTKINGQRHYGQNPNANVAMSLESDRGRIINSAALRRLQQKTQVFPLERNAAVRSRLTHSLEVQQNGRFIAQSIIRELKKRGLAPSLHTELANALETLVEMACLMHDIGNPAFGHFGEAAINDWFSRYFSQHAVYGTYVRQFSNATQPTLSCIEEKLLYDLCHFEGNAQAIRIVHSLSSLNLTYCQAASILKYTRCGTAPRPDSTHPQSYLQKKVGYYYSEQSYVQTMCDALHMELGHRHPASYIMEAADDIAYCLADIEDAVEKGLISVDKLVAALKEEYTRAHSELPNELQREPELMAKKCEDAIKKAGNNQTNFDNEFFIWLRVSLVHPLVKHATVRFVDNLESIYNGNFNSALLEDRSYQFAITKALKNVAFKYVFCHKEVEQLELQGYKITSGILSEYQRLLDLSADQFSQVVNKHNGLPVESRLLNRISGKFVAVYQKTLASLSDTQKQNPVFEFYYRCRLIQDFVSGMTDQFAYDTYRTLMVAD</sequence>
<dbReference type="PROSITE" id="PS51831">
    <property type="entry name" value="HD"/>
    <property type="match status" value="1"/>
</dbReference>
<dbReference type="InterPro" id="IPR003607">
    <property type="entry name" value="HD/PDEase_dom"/>
</dbReference>
<dbReference type="InterPro" id="IPR006261">
    <property type="entry name" value="dGTPase"/>
</dbReference>
<dbReference type="RefSeq" id="WP_070987788.1">
    <property type="nucleotide sequence ID" value="NZ_MKJU01000035.1"/>
</dbReference>